<dbReference type="Pfam" id="PF00903">
    <property type="entry name" value="Glyoxalase"/>
    <property type="match status" value="1"/>
</dbReference>
<reference evidence="2 3" key="1">
    <citation type="submission" date="2018-06" db="EMBL/GenBank/DDBJ databases">
        <authorList>
            <consortium name="Pathogen Informatics"/>
            <person name="Doyle S."/>
        </authorList>
    </citation>
    <scope>NUCLEOTIDE SEQUENCE [LARGE SCALE GENOMIC DNA]</scope>
    <source>
        <strain evidence="2 3">NCTC10738</strain>
    </source>
</reference>
<dbReference type="RefSeq" id="WP_115390491.1">
    <property type="nucleotide sequence ID" value="NZ_JADZHA010000062.1"/>
</dbReference>
<evidence type="ECO:0000313" key="3">
    <source>
        <dbReference type="Proteomes" id="UP000254069"/>
    </source>
</evidence>
<dbReference type="AlphaFoldDB" id="A0A380BZW6"/>
<evidence type="ECO:0000259" key="1">
    <source>
        <dbReference type="PROSITE" id="PS51819"/>
    </source>
</evidence>
<accession>A0A380BZW6</accession>
<organism evidence="2 3">
    <name type="scientific">Shewanella algae</name>
    <dbReference type="NCBI Taxonomy" id="38313"/>
    <lineage>
        <taxon>Bacteria</taxon>
        <taxon>Pseudomonadati</taxon>
        <taxon>Pseudomonadota</taxon>
        <taxon>Gammaproteobacteria</taxon>
        <taxon>Alteromonadales</taxon>
        <taxon>Shewanellaceae</taxon>
        <taxon>Shewanella</taxon>
    </lineage>
</organism>
<name>A0A380BZW6_9GAMM</name>
<gene>
    <name evidence="2" type="ORF">NCTC10738_04263</name>
</gene>
<dbReference type="Gene3D" id="3.10.180.10">
    <property type="entry name" value="2,3-Dihydroxybiphenyl 1,2-Dioxygenase, domain 1"/>
    <property type="match status" value="1"/>
</dbReference>
<sequence length="124" mass="13788">MKVKRIVANVAAADLDAGQVFYESIFGLELVMDHGWIKTLGSAEDMKIQISLATEGGSGTPVPDLSIEVDNLDLVLHRLRAQNIEIEYGPISEPWGVRRFYIRDPFGKLLNVLQHDPDILLTSN</sequence>
<protein>
    <submittedName>
        <fullName evidence="2">Glyoxalase-like domain</fullName>
    </submittedName>
</protein>
<dbReference type="EMBL" id="UGYO01000002">
    <property type="protein sequence ID" value="SUJ10264.1"/>
    <property type="molecule type" value="Genomic_DNA"/>
</dbReference>
<dbReference type="SUPFAM" id="SSF54593">
    <property type="entry name" value="Glyoxalase/Bleomycin resistance protein/Dihydroxybiphenyl dioxygenase"/>
    <property type="match status" value="1"/>
</dbReference>
<dbReference type="Proteomes" id="UP000254069">
    <property type="component" value="Unassembled WGS sequence"/>
</dbReference>
<dbReference type="InterPro" id="IPR029068">
    <property type="entry name" value="Glyas_Bleomycin-R_OHBP_Dase"/>
</dbReference>
<dbReference type="InterPro" id="IPR037523">
    <property type="entry name" value="VOC_core"/>
</dbReference>
<feature type="domain" description="VOC" evidence="1">
    <location>
        <begin position="2"/>
        <end position="115"/>
    </location>
</feature>
<dbReference type="PROSITE" id="PS51819">
    <property type="entry name" value="VOC"/>
    <property type="match status" value="1"/>
</dbReference>
<evidence type="ECO:0000313" key="2">
    <source>
        <dbReference type="EMBL" id="SUJ10264.1"/>
    </source>
</evidence>
<dbReference type="InterPro" id="IPR004360">
    <property type="entry name" value="Glyas_Fos-R_dOase_dom"/>
</dbReference>
<keyword evidence="3" id="KW-1185">Reference proteome</keyword>
<proteinExistence type="predicted"/>